<accession>A0A131YPJ9</accession>
<feature type="signal peptide" evidence="1">
    <location>
        <begin position="1"/>
        <end position="27"/>
    </location>
</feature>
<name>A0A131YPJ9_RHIAP</name>
<dbReference type="Gene3D" id="2.10.80.10">
    <property type="entry name" value="Lipase, subunit A"/>
    <property type="match status" value="1"/>
</dbReference>
<dbReference type="EMBL" id="GEDV01007388">
    <property type="protein sequence ID" value="JAP81169.1"/>
    <property type="molecule type" value="Transcribed_RNA"/>
</dbReference>
<feature type="chain" id="PRO_5007285609" evidence="1">
    <location>
        <begin position="28"/>
        <end position="114"/>
    </location>
</feature>
<dbReference type="AlphaFoldDB" id="A0A131YPJ9"/>
<sequence>MGLVNCYAHYLCLLLLLENLSYAVSQGFDPDMLPYLAVGFRQLPLGEVCTSTSQCAGGGCCLRKRLGAPTCQPPAKIGRKCSPLVYRNIYHTHCHCIPAARCHPMIRICQPLLA</sequence>
<evidence type="ECO:0000256" key="1">
    <source>
        <dbReference type="SAM" id="SignalP"/>
    </source>
</evidence>
<proteinExistence type="predicted"/>
<reference evidence="2" key="1">
    <citation type="journal article" date="2016" name="Ticks Tick Borne Dis.">
        <title>De novo assembly and annotation of the salivary gland transcriptome of Rhipicephalus appendiculatus male and female ticks during blood feeding.</title>
        <authorList>
            <person name="de Castro M.H."/>
            <person name="de Klerk D."/>
            <person name="Pienaar R."/>
            <person name="Latif A.A."/>
            <person name="Rees D.J."/>
            <person name="Mans B.J."/>
        </authorList>
    </citation>
    <scope>NUCLEOTIDE SEQUENCE</scope>
    <source>
        <tissue evidence="2">Salivary glands</tissue>
    </source>
</reference>
<organism evidence="2">
    <name type="scientific">Rhipicephalus appendiculatus</name>
    <name type="common">Brown ear tick</name>
    <dbReference type="NCBI Taxonomy" id="34631"/>
    <lineage>
        <taxon>Eukaryota</taxon>
        <taxon>Metazoa</taxon>
        <taxon>Ecdysozoa</taxon>
        <taxon>Arthropoda</taxon>
        <taxon>Chelicerata</taxon>
        <taxon>Arachnida</taxon>
        <taxon>Acari</taxon>
        <taxon>Parasitiformes</taxon>
        <taxon>Ixodida</taxon>
        <taxon>Ixodoidea</taxon>
        <taxon>Ixodidae</taxon>
        <taxon>Rhipicephalinae</taxon>
        <taxon>Rhipicephalus</taxon>
        <taxon>Rhipicephalus</taxon>
    </lineage>
</organism>
<protein>
    <submittedName>
        <fullName evidence="2">Ixodegrin B</fullName>
    </submittedName>
</protein>
<keyword evidence="1" id="KW-0732">Signal</keyword>
<evidence type="ECO:0000313" key="2">
    <source>
        <dbReference type="EMBL" id="JAP81169.1"/>
    </source>
</evidence>